<gene>
    <name evidence="1" type="ORF">Tco_0657047</name>
</gene>
<organism evidence="1 2">
    <name type="scientific">Tanacetum coccineum</name>
    <dbReference type="NCBI Taxonomy" id="301880"/>
    <lineage>
        <taxon>Eukaryota</taxon>
        <taxon>Viridiplantae</taxon>
        <taxon>Streptophyta</taxon>
        <taxon>Embryophyta</taxon>
        <taxon>Tracheophyta</taxon>
        <taxon>Spermatophyta</taxon>
        <taxon>Magnoliopsida</taxon>
        <taxon>eudicotyledons</taxon>
        <taxon>Gunneridae</taxon>
        <taxon>Pentapetalae</taxon>
        <taxon>asterids</taxon>
        <taxon>campanulids</taxon>
        <taxon>Asterales</taxon>
        <taxon>Asteraceae</taxon>
        <taxon>Asteroideae</taxon>
        <taxon>Anthemideae</taxon>
        <taxon>Anthemidinae</taxon>
        <taxon>Tanacetum</taxon>
    </lineage>
</organism>
<feature type="non-terminal residue" evidence="1">
    <location>
        <position position="1"/>
    </location>
</feature>
<reference evidence="1" key="2">
    <citation type="submission" date="2022-01" db="EMBL/GenBank/DDBJ databases">
        <authorList>
            <person name="Yamashiro T."/>
            <person name="Shiraishi A."/>
            <person name="Satake H."/>
            <person name="Nakayama K."/>
        </authorList>
    </citation>
    <scope>NUCLEOTIDE SEQUENCE</scope>
</reference>
<name>A0ABQ4XAH4_9ASTR</name>
<evidence type="ECO:0000313" key="1">
    <source>
        <dbReference type="EMBL" id="GJS62263.1"/>
    </source>
</evidence>
<dbReference type="EMBL" id="BQNB010009348">
    <property type="protein sequence ID" value="GJS62263.1"/>
    <property type="molecule type" value="Genomic_DNA"/>
</dbReference>
<sequence>DQLEWVLWYAPWLSDQLEWVLWYAPWLSDQLEWDMCNDLVGLKGELHENIGVKRSG</sequence>
<accession>A0ABQ4XAH4</accession>
<reference evidence="1" key="1">
    <citation type="journal article" date="2022" name="Int. J. Mol. Sci.">
        <title>Draft Genome of Tanacetum Coccineum: Genomic Comparison of Closely Related Tanacetum-Family Plants.</title>
        <authorList>
            <person name="Yamashiro T."/>
            <person name="Shiraishi A."/>
            <person name="Nakayama K."/>
            <person name="Satake H."/>
        </authorList>
    </citation>
    <scope>NUCLEOTIDE SEQUENCE</scope>
</reference>
<proteinExistence type="predicted"/>
<evidence type="ECO:0000313" key="2">
    <source>
        <dbReference type="Proteomes" id="UP001151760"/>
    </source>
</evidence>
<keyword evidence="2" id="KW-1185">Reference proteome</keyword>
<protein>
    <submittedName>
        <fullName evidence="1">Uncharacterized protein</fullName>
    </submittedName>
</protein>
<comment type="caution">
    <text evidence="1">The sequence shown here is derived from an EMBL/GenBank/DDBJ whole genome shotgun (WGS) entry which is preliminary data.</text>
</comment>
<dbReference type="Proteomes" id="UP001151760">
    <property type="component" value="Unassembled WGS sequence"/>
</dbReference>